<gene>
    <name evidence="2" type="ORF">F0185_05545</name>
</gene>
<proteinExistence type="predicted"/>
<dbReference type="RefSeq" id="WP_167222384.1">
    <property type="nucleotide sequence ID" value="NZ_VUYU01000003.1"/>
</dbReference>
<dbReference type="Proteomes" id="UP000785613">
    <property type="component" value="Unassembled WGS sequence"/>
</dbReference>
<protein>
    <recommendedName>
        <fullName evidence="1">Transposase (putative) YhgA-like domain-containing protein</fullName>
    </recommendedName>
</protein>
<feature type="domain" description="Transposase (putative) YhgA-like" evidence="1">
    <location>
        <begin position="9"/>
        <end position="177"/>
    </location>
</feature>
<keyword evidence="3" id="KW-1185">Reference proteome</keyword>
<sequence length="346" mass="38914">MPAYNDLGYRSLFAHPELVRELVTHFTPFKLFDNIALSCFEPVDPVYVSERLAARQNDIVWRVRIGEQFLYVYILLEFQSGVDRWMALRMQNYVGLLCQNLVKQHQLPPSLLLPPVLPLVFYNGAPGWSASTDLATLLMDGPAELALFQPSQRYLLIDQQRLDRAALEANSTLLALLFRLELSSASEVRNMVLPALLTWFDDAPQESLRLSVAQWIKHLAQRRGNPDSFAFDSVEKVVDMERKFETWSEEFEDIGFQRGLALAEKAREEGVAKGVAQGVAQGKLEGRVSALRGVLGALLHKRFGELPQSATQRIDEATQAQLEQWCERSLDASSLPAVFGDEPAPA</sequence>
<reference evidence="2 3" key="1">
    <citation type="submission" date="2019-09" db="EMBL/GenBank/DDBJ databases">
        <title>Taxonomy of Antarctic Massilia spp.: description of Massilia rubra sp. nov., Massilia aquatica sp. nov., Massilia mucilaginosa sp. nov., Massilia frigida sp. nov. isolated from streams, lakes and regoliths.</title>
        <authorList>
            <person name="Holochova P."/>
            <person name="Sedlacek I."/>
            <person name="Kralova S."/>
            <person name="Maslanova I."/>
            <person name="Busse H.-J."/>
            <person name="Stankova E."/>
            <person name="Vrbovska V."/>
            <person name="Kovarovic V."/>
            <person name="Bartak M."/>
            <person name="Svec P."/>
            <person name="Pantucek R."/>
        </authorList>
    </citation>
    <scope>NUCLEOTIDE SEQUENCE [LARGE SCALE GENOMIC DNA]</scope>
    <source>
        <strain evidence="2 3">CCM 8692</strain>
    </source>
</reference>
<dbReference type="Pfam" id="PF04754">
    <property type="entry name" value="Transposase_31"/>
    <property type="match status" value="1"/>
</dbReference>
<dbReference type="PANTHER" id="PTHR34611:SF2">
    <property type="entry name" value="INACTIVE RECOMBINATION-PROMOTING NUCLEASE-LIKE PROTEIN RPNE-RELATED"/>
    <property type="match status" value="1"/>
</dbReference>
<organism evidence="2 3">
    <name type="scientific">Massilia rubra</name>
    <dbReference type="NCBI Taxonomy" id="2607910"/>
    <lineage>
        <taxon>Bacteria</taxon>
        <taxon>Pseudomonadati</taxon>
        <taxon>Pseudomonadota</taxon>
        <taxon>Betaproteobacteria</taxon>
        <taxon>Burkholderiales</taxon>
        <taxon>Oxalobacteraceae</taxon>
        <taxon>Telluria group</taxon>
        <taxon>Massilia</taxon>
    </lineage>
</organism>
<evidence type="ECO:0000259" key="1">
    <source>
        <dbReference type="Pfam" id="PF04754"/>
    </source>
</evidence>
<evidence type="ECO:0000313" key="2">
    <source>
        <dbReference type="EMBL" id="NHZ33051.1"/>
    </source>
</evidence>
<name>A0ABX0LSD9_9BURK</name>
<accession>A0ABX0LSD9</accession>
<dbReference type="EMBL" id="VUYU01000003">
    <property type="protein sequence ID" value="NHZ33051.1"/>
    <property type="molecule type" value="Genomic_DNA"/>
</dbReference>
<dbReference type="InterPro" id="IPR006842">
    <property type="entry name" value="Transposase_31"/>
</dbReference>
<comment type="caution">
    <text evidence="2">The sequence shown here is derived from an EMBL/GenBank/DDBJ whole genome shotgun (WGS) entry which is preliminary data.</text>
</comment>
<dbReference type="PANTHER" id="PTHR34611">
    <property type="match status" value="1"/>
</dbReference>
<dbReference type="InterPro" id="IPR051699">
    <property type="entry name" value="Rpn/YhgA-like_nuclease"/>
</dbReference>
<evidence type="ECO:0000313" key="3">
    <source>
        <dbReference type="Proteomes" id="UP000785613"/>
    </source>
</evidence>